<dbReference type="Pfam" id="PF01382">
    <property type="entry name" value="Avidin"/>
    <property type="match status" value="1"/>
</dbReference>
<evidence type="ECO:0000256" key="5">
    <source>
        <dbReference type="SAM" id="SignalP"/>
    </source>
</evidence>
<name>A0A0R3MLD2_9BRAD</name>
<evidence type="ECO:0000313" key="6">
    <source>
        <dbReference type="EMBL" id="KRR17590.1"/>
    </source>
</evidence>
<evidence type="ECO:0000256" key="3">
    <source>
        <dbReference type="ARBA" id="ARBA00022729"/>
    </source>
</evidence>
<dbReference type="GO" id="GO:0005576">
    <property type="term" value="C:extracellular region"/>
    <property type="evidence" value="ECO:0007669"/>
    <property type="project" value="UniProtKB-SubCell"/>
</dbReference>
<accession>A0A0R3MLD2</accession>
<evidence type="ECO:0008006" key="8">
    <source>
        <dbReference type="Google" id="ProtNLM"/>
    </source>
</evidence>
<evidence type="ECO:0000313" key="7">
    <source>
        <dbReference type="Proteomes" id="UP000051660"/>
    </source>
</evidence>
<gene>
    <name evidence="6" type="ORF">CQ14_25980</name>
</gene>
<protein>
    <recommendedName>
        <fullName evidence="8">Avidin family protein</fullName>
    </recommendedName>
</protein>
<keyword evidence="3 5" id="KW-0732">Signal</keyword>
<dbReference type="InterPro" id="IPR036896">
    <property type="entry name" value="Avidin-like_sf"/>
</dbReference>
<comment type="caution">
    <text evidence="6">The sequence shown here is derived from an EMBL/GenBank/DDBJ whole genome shotgun (WGS) entry which is preliminary data.</text>
</comment>
<evidence type="ECO:0000256" key="2">
    <source>
        <dbReference type="ARBA" id="ARBA00022525"/>
    </source>
</evidence>
<proteinExistence type="predicted"/>
<keyword evidence="4" id="KW-0092">Biotin</keyword>
<feature type="binding site" evidence="4">
    <location>
        <position position="123"/>
    </location>
    <ligand>
        <name>biotin</name>
        <dbReference type="ChEBI" id="CHEBI:57586"/>
    </ligand>
</feature>
<evidence type="ECO:0000256" key="1">
    <source>
        <dbReference type="ARBA" id="ARBA00004613"/>
    </source>
</evidence>
<dbReference type="GO" id="GO:0009374">
    <property type="term" value="F:biotin binding"/>
    <property type="evidence" value="ECO:0007669"/>
    <property type="project" value="InterPro"/>
</dbReference>
<evidence type="ECO:0000256" key="4">
    <source>
        <dbReference type="PIRSR" id="PIRSR605468-50"/>
    </source>
</evidence>
<feature type="chain" id="PRO_5006444304" description="Avidin family protein" evidence="5">
    <location>
        <begin position="25"/>
        <end position="137"/>
    </location>
</feature>
<feature type="binding site" evidence="4">
    <location>
        <position position="70"/>
    </location>
    <ligand>
        <name>biotin</name>
        <dbReference type="ChEBI" id="CHEBI:57586"/>
    </ligand>
</feature>
<dbReference type="AlphaFoldDB" id="A0A0R3MLD2"/>
<dbReference type="InterPro" id="IPR005468">
    <property type="entry name" value="Avidin/str"/>
</dbReference>
<dbReference type="SUPFAM" id="SSF50876">
    <property type="entry name" value="Avidin/streptavidin"/>
    <property type="match status" value="1"/>
</dbReference>
<sequence>MQENTLTRLFVLLLFALVSLPAHAQLAVPSTWVNQRGSILSIQAIDASTGNFTGTYVNNAAGFSCRGQPYAMAGNVAANKIDFYVNWTSPTAPNCRTITIWNGRVAGDKIPTRWKLYYVGSDWNFHKMTGQDLFTRR</sequence>
<comment type="subcellular location">
    <subcellularLocation>
        <location evidence="1">Secreted</location>
    </subcellularLocation>
</comment>
<feature type="binding site" evidence="4">
    <location>
        <position position="56"/>
    </location>
    <ligand>
        <name>biotin</name>
        <dbReference type="ChEBI" id="CHEBI:57586"/>
    </ligand>
</feature>
<reference evidence="6 7" key="1">
    <citation type="submission" date="2014-03" db="EMBL/GenBank/DDBJ databases">
        <title>Bradyrhizobium valentinum sp. nov., isolated from effective nodules of Lupinus mariae-josephae, a lupine endemic of basic-lime soils in Eastern Spain.</title>
        <authorList>
            <person name="Duran D."/>
            <person name="Rey L."/>
            <person name="Navarro A."/>
            <person name="Busquets A."/>
            <person name="Imperial J."/>
            <person name="Ruiz-Argueso T."/>
        </authorList>
    </citation>
    <scope>NUCLEOTIDE SEQUENCE [LARGE SCALE GENOMIC DNA]</scope>
    <source>
        <strain evidence="6 7">CCBAU 23086</strain>
    </source>
</reference>
<organism evidence="6 7">
    <name type="scientific">Bradyrhizobium lablabi</name>
    <dbReference type="NCBI Taxonomy" id="722472"/>
    <lineage>
        <taxon>Bacteria</taxon>
        <taxon>Pseudomonadati</taxon>
        <taxon>Pseudomonadota</taxon>
        <taxon>Alphaproteobacteria</taxon>
        <taxon>Hyphomicrobiales</taxon>
        <taxon>Nitrobacteraceae</taxon>
        <taxon>Bradyrhizobium</taxon>
    </lineage>
</organism>
<feature type="binding site" evidence="4">
    <location>
        <position position="101"/>
    </location>
    <ligand>
        <name>biotin</name>
        <dbReference type="ChEBI" id="CHEBI:57586"/>
    </ligand>
</feature>
<dbReference type="Gene3D" id="2.40.128.30">
    <property type="entry name" value="Avidin-like"/>
    <property type="match status" value="1"/>
</dbReference>
<dbReference type="PROSITE" id="PS51326">
    <property type="entry name" value="AVIDIN_2"/>
    <property type="match status" value="1"/>
</dbReference>
<keyword evidence="2" id="KW-0964">Secreted</keyword>
<dbReference type="EMBL" id="LLYB01000118">
    <property type="protein sequence ID" value="KRR17590.1"/>
    <property type="molecule type" value="Genomic_DNA"/>
</dbReference>
<dbReference type="Proteomes" id="UP000051660">
    <property type="component" value="Unassembled WGS sequence"/>
</dbReference>
<feature type="binding site" evidence="4">
    <location>
        <position position="114"/>
    </location>
    <ligand>
        <name>biotin</name>
        <dbReference type="ChEBI" id="CHEBI:57586"/>
    </ligand>
</feature>
<feature type="signal peptide" evidence="5">
    <location>
        <begin position="1"/>
        <end position="24"/>
    </location>
</feature>